<dbReference type="EMBL" id="NPBQ01000013">
    <property type="protein sequence ID" value="PAD85039.1"/>
    <property type="molecule type" value="Genomic_DNA"/>
</dbReference>
<evidence type="ECO:0000313" key="1">
    <source>
        <dbReference type="EMBL" id="PAD85039.1"/>
    </source>
</evidence>
<evidence type="ECO:0000313" key="2">
    <source>
        <dbReference type="Proteomes" id="UP000216961"/>
    </source>
</evidence>
<reference evidence="1 2" key="1">
    <citation type="submission" date="2017-07" db="EMBL/GenBank/DDBJ databases">
        <title>Isolation and whole genome analysis of endospore-forming bacteria from heroin.</title>
        <authorList>
            <person name="Kalinowski J."/>
            <person name="Ahrens B."/>
            <person name="Al-Dilaimi A."/>
            <person name="Winkler A."/>
            <person name="Wibberg D."/>
            <person name="Schleenbecker U."/>
            <person name="Ruckert C."/>
            <person name="Wolfel R."/>
            <person name="Grass G."/>
        </authorList>
    </citation>
    <scope>NUCLEOTIDE SEQUENCE [LARGE SCALE GENOMIC DNA]</scope>
    <source>
        <strain evidence="1 2">7521-2</strain>
    </source>
</reference>
<name>A0AA91TWB4_NIACI</name>
<comment type="caution">
    <text evidence="1">The sequence shown here is derived from an EMBL/GenBank/DDBJ whole genome shotgun (WGS) entry which is preliminary data.</text>
</comment>
<organism evidence="1 2">
    <name type="scientific">Niallia circulans</name>
    <name type="common">Bacillus circulans</name>
    <dbReference type="NCBI Taxonomy" id="1397"/>
    <lineage>
        <taxon>Bacteria</taxon>
        <taxon>Bacillati</taxon>
        <taxon>Bacillota</taxon>
        <taxon>Bacilli</taxon>
        <taxon>Bacillales</taxon>
        <taxon>Bacillaceae</taxon>
        <taxon>Niallia</taxon>
    </lineage>
</organism>
<dbReference type="AlphaFoldDB" id="A0AA91TWB4"/>
<sequence>MEDYPNLVLIPDNSETLEDIVEDFTEMISYNLNKGVSVKEFLELFAEEVSFWSLKQYLITSARQTLSNLEEVCQFENDFLEDLDD</sequence>
<gene>
    <name evidence="1" type="ORF">CHH57_01635</name>
</gene>
<accession>A0AA91TWB4</accession>
<protein>
    <submittedName>
        <fullName evidence="1">Uncharacterized protein</fullName>
    </submittedName>
</protein>
<dbReference type="RefSeq" id="WP_095328581.1">
    <property type="nucleotide sequence ID" value="NZ_NPBQ01000013.1"/>
</dbReference>
<dbReference type="Proteomes" id="UP000216961">
    <property type="component" value="Unassembled WGS sequence"/>
</dbReference>
<proteinExistence type="predicted"/>